<proteinExistence type="predicted"/>
<evidence type="ECO:0000313" key="4">
    <source>
        <dbReference type="Proteomes" id="UP000024635"/>
    </source>
</evidence>
<dbReference type="EMBL" id="JARK01000621">
    <property type="protein sequence ID" value="EYC35583.1"/>
    <property type="molecule type" value="Genomic_DNA"/>
</dbReference>
<evidence type="ECO:0000313" key="3">
    <source>
        <dbReference type="EMBL" id="EYC35583.1"/>
    </source>
</evidence>
<dbReference type="Proteomes" id="UP000024635">
    <property type="component" value="Unassembled WGS sequence"/>
</dbReference>
<dbReference type="Gene3D" id="3.40.33.10">
    <property type="entry name" value="CAP"/>
    <property type="match status" value="2"/>
</dbReference>
<evidence type="ECO:0000259" key="2">
    <source>
        <dbReference type="PROSITE" id="PS51379"/>
    </source>
</evidence>
<protein>
    <recommendedName>
        <fullName evidence="2">4Fe-4S ferredoxin-type domain-containing protein</fullName>
    </recommendedName>
</protein>
<dbReference type="PROSITE" id="PS51379">
    <property type="entry name" value="4FE4S_FER_2"/>
    <property type="match status" value="1"/>
</dbReference>
<sequence length="261" mass="29832">MFFILQRNSLLQVNAVVLLLLFAGQSTATRAYGCLNSMISDEWREMMDNLQNDLRRKLAKGKQTGKGGKLLPAAEKMYVMFFSIFFSRVGTAIWRFKLMNKLYYARLLLHPRVLESLRLSKTFRKFECDRGVCQILNCWRIKASRTCNATDLTNKEVKNWWKEGSLKQETQAKVQDNDKFSRMAYFENNVFACTYHHCSGVGLNIVCLYNKDGAAASVANLYTVDANGFCSGCADCEDGLCPKNFDRCEKFKEYMHVQGGA</sequence>
<feature type="signal peptide" evidence="1">
    <location>
        <begin position="1"/>
        <end position="28"/>
    </location>
</feature>
<dbReference type="AlphaFoldDB" id="A0A016W9C8"/>
<dbReference type="OrthoDB" id="414826at2759"/>
<dbReference type="InterPro" id="IPR017896">
    <property type="entry name" value="4Fe4S_Fe-S-bd"/>
</dbReference>
<dbReference type="InterPro" id="IPR035940">
    <property type="entry name" value="CAP_sf"/>
</dbReference>
<feature type="domain" description="4Fe-4S ferredoxin-type" evidence="2">
    <location>
        <begin position="220"/>
        <end position="251"/>
    </location>
</feature>
<name>A0A016W9C8_9BILA</name>
<organism evidence="3 4">
    <name type="scientific">Ancylostoma ceylanicum</name>
    <dbReference type="NCBI Taxonomy" id="53326"/>
    <lineage>
        <taxon>Eukaryota</taxon>
        <taxon>Metazoa</taxon>
        <taxon>Ecdysozoa</taxon>
        <taxon>Nematoda</taxon>
        <taxon>Chromadorea</taxon>
        <taxon>Rhabditida</taxon>
        <taxon>Rhabditina</taxon>
        <taxon>Rhabditomorpha</taxon>
        <taxon>Strongyloidea</taxon>
        <taxon>Ancylostomatidae</taxon>
        <taxon>Ancylostomatinae</taxon>
        <taxon>Ancylostoma</taxon>
    </lineage>
</organism>
<accession>A0A016W9C8</accession>
<feature type="chain" id="PRO_5001491047" description="4Fe-4S ferredoxin-type domain-containing protein" evidence="1">
    <location>
        <begin position="29"/>
        <end position="261"/>
    </location>
</feature>
<keyword evidence="4" id="KW-1185">Reference proteome</keyword>
<comment type="caution">
    <text evidence="3">The sequence shown here is derived from an EMBL/GenBank/DDBJ whole genome shotgun (WGS) entry which is preliminary data.</text>
</comment>
<dbReference type="SUPFAM" id="SSF55797">
    <property type="entry name" value="PR-1-like"/>
    <property type="match status" value="1"/>
</dbReference>
<keyword evidence="1" id="KW-0732">Signal</keyword>
<reference evidence="4" key="1">
    <citation type="journal article" date="2015" name="Nat. Genet.">
        <title>The genome and transcriptome of the zoonotic hookworm Ancylostoma ceylanicum identify infection-specific gene families.</title>
        <authorList>
            <person name="Schwarz E.M."/>
            <person name="Hu Y."/>
            <person name="Antoshechkin I."/>
            <person name="Miller M.M."/>
            <person name="Sternberg P.W."/>
            <person name="Aroian R.V."/>
        </authorList>
    </citation>
    <scope>NUCLEOTIDE SEQUENCE</scope>
    <source>
        <strain evidence="4">HY135</strain>
    </source>
</reference>
<evidence type="ECO:0000256" key="1">
    <source>
        <dbReference type="SAM" id="SignalP"/>
    </source>
</evidence>
<gene>
    <name evidence="3" type="primary">Acey_s1021.g3418</name>
    <name evidence="3" type="ORF">Y032_1021g3418</name>
</gene>